<feature type="coiled-coil region" evidence="7">
    <location>
        <begin position="895"/>
        <end position="922"/>
    </location>
</feature>
<feature type="region of interest" description="Disordered" evidence="8">
    <location>
        <begin position="1"/>
        <end position="56"/>
    </location>
</feature>
<reference evidence="9" key="1">
    <citation type="submission" date="2020-03" db="EMBL/GenBank/DDBJ databases">
        <title>Melopsittacus undulatus (budgerigar) genome, bMelUnd1, maternal haplotype with Z.</title>
        <authorList>
            <person name="Gedman G."/>
            <person name="Mountcastle J."/>
            <person name="Haase B."/>
            <person name="Formenti G."/>
            <person name="Wright T."/>
            <person name="Apodaca J."/>
            <person name="Pelan S."/>
            <person name="Chow W."/>
            <person name="Rhie A."/>
            <person name="Howe K."/>
            <person name="Fedrigo O."/>
            <person name="Jarvis E.D."/>
        </authorList>
    </citation>
    <scope>NUCLEOTIDE SEQUENCE [LARGE SCALE GENOMIC DNA]</scope>
</reference>
<keyword evidence="3" id="KW-0493">Microtubule</keyword>
<protein>
    <submittedName>
        <fullName evidence="9">Uncharacterized protein</fullName>
    </submittedName>
</protein>
<feature type="compositionally biased region" description="Low complexity" evidence="8">
    <location>
        <begin position="20"/>
        <end position="35"/>
    </location>
</feature>
<evidence type="ECO:0000313" key="9">
    <source>
        <dbReference type="Ensembl" id="ENSMUNP00000028023.1"/>
    </source>
</evidence>
<feature type="region of interest" description="Disordered" evidence="8">
    <location>
        <begin position="134"/>
        <end position="156"/>
    </location>
</feature>
<dbReference type="Proteomes" id="UP000694405">
    <property type="component" value="Chromosome 13"/>
</dbReference>
<feature type="compositionally biased region" description="Polar residues" evidence="8">
    <location>
        <begin position="36"/>
        <end position="45"/>
    </location>
</feature>
<dbReference type="PROSITE" id="PS50245">
    <property type="entry name" value="CAP_GLY_2"/>
    <property type="match status" value="2"/>
</dbReference>
<dbReference type="Pfam" id="PF01302">
    <property type="entry name" value="CAP_GLY"/>
    <property type="match status" value="2"/>
</dbReference>
<dbReference type="Ensembl" id="ENSMUNT00000027432.1">
    <property type="protein sequence ID" value="ENSMUNP00000028023.1"/>
    <property type="gene ID" value="ENSMUNG00000003121.2"/>
</dbReference>
<keyword evidence="10" id="KW-1185">Reference proteome</keyword>
<evidence type="ECO:0000256" key="3">
    <source>
        <dbReference type="ARBA" id="ARBA00022701"/>
    </source>
</evidence>
<dbReference type="InterPro" id="IPR036859">
    <property type="entry name" value="CAP-Gly_dom_sf"/>
</dbReference>
<organism evidence="9 10">
    <name type="scientific">Melopsittacus undulatus</name>
    <name type="common">Budgerigar</name>
    <name type="synonym">Psittacus undulatus</name>
    <dbReference type="NCBI Taxonomy" id="13146"/>
    <lineage>
        <taxon>Eukaryota</taxon>
        <taxon>Metazoa</taxon>
        <taxon>Chordata</taxon>
        <taxon>Craniata</taxon>
        <taxon>Vertebrata</taxon>
        <taxon>Euteleostomi</taxon>
        <taxon>Archelosauria</taxon>
        <taxon>Archosauria</taxon>
        <taxon>Dinosauria</taxon>
        <taxon>Saurischia</taxon>
        <taxon>Theropoda</taxon>
        <taxon>Coelurosauria</taxon>
        <taxon>Aves</taxon>
        <taxon>Neognathae</taxon>
        <taxon>Neoaves</taxon>
        <taxon>Telluraves</taxon>
        <taxon>Australaves</taxon>
        <taxon>Psittaciformes</taxon>
        <taxon>Psittaculidae</taxon>
        <taxon>Melopsittacus</taxon>
    </lineage>
</organism>
<reference evidence="9" key="3">
    <citation type="submission" date="2025-09" db="UniProtKB">
        <authorList>
            <consortium name="Ensembl"/>
        </authorList>
    </citation>
    <scope>IDENTIFICATION</scope>
</reference>
<evidence type="ECO:0000256" key="1">
    <source>
        <dbReference type="ARBA" id="ARBA00004245"/>
    </source>
</evidence>
<feature type="coiled-coil region" evidence="7">
    <location>
        <begin position="638"/>
        <end position="853"/>
    </location>
</feature>
<dbReference type="PANTHER" id="PTHR18916">
    <property type="entry name" value="DYNACTIN 1-RELATED MICROTUBULE-BINDING"/>
    <property type="match status" value="1"/>
</dbReference>
<dbReference type="GO" id="GO:0005634">
    <property type="term" value="C:nucleus"/>
    <property type="evidence" value="ECO:0007669"/>
    <property type="project" value="TreeGrafter"/>
</dbReference>
<dbReference type="GO" id="GO:0051010">
    <property type="term" value="F:microtubule plus-end binding"/>
    <property type="evidence" value="ECO:0007669"/>
    <property type="project" value="TreeGrafter"/>
</dbReference>
<keyword evidence="6" id="KW-0206">Cytoskeleton</keyword>
<feature type="coiled-coil region" evidence="7">
    <location>
        <begin position="345"/>
        <end position="372"/>
    </location>
</feature>
<dbReference type="FunFam" id="2.30.30.190:FF:000001">
    <property type="entry name" value="Putative CAP-Gly domain-containing linker protein 1"/>
    <property type="match status" value="1"/>
</dbReference>
<dbReference type="Gene3D" id="2.30.30.190">
    <property type="entry name" value="CAP Gly-rich-like domain"/>
    <property type="match status" value="2"/>
</dbReference>
<dbReference type="GO" id="GO:0035371">
    <property type="term" value="C:microtubule plus-end"/>
    <property type="evidence" value="ECO:0007669"/>
    <property type="project" value="TreeGrafter"/>
</dbReference>
<feature type="coiled-coil region" evidence="7">
    <location>
        <begin position="398"/>
        <end position="446"/>
    </location>
</feature>
<reference evidence="9" key="2">
    <citation type="submission" date="2025-08" db="UniProtKB">
        <authorList>
            <consortium name="Ensembl"/>
        </authorList>
    </citation>
    <scope>IDENTIFICATION</scope>
</reference>
<dbReference type="GO" id="GO:0031122">
    <property type="term" value="P:cytoplasmic microtubule organization"/>
    <property type="evidence" value="ECO:0007669"/>
    <property type="project" value="TreeGrafter"/>
</dbReference>
<evidence type="ECO:0000256" key="6">
    <source>
        <dbReference type="ARBA" id="ARBA00023212"/>
    </source>
</evidence>
<dbReference type="FunFam" id="2.30.30.190:FF:000002">
    <property type="entry name" value="CAP-Gly domain containing linker protein 1"/>
    <property type="match status" value="1"/>
</dbReference>
<evidence type="ECO:0000256" key="2">
    <source>
        <dbReference type="ARBA" id="ARBA00022490"/>
    </source>
</evidence>
<comment type="subcellular location">
    <subcellularLocation>
        <location evidence="1">Cytoplasm</location>
        <location evidence="1">Cytoskeleton</location>
    </subcellularLocation>
</comment>
<sequence length="1018" mass="113537">MLKPSGLKIPGRAGKHSSPVGRASGTTTAAVTTGSKEGSPSHKQGTTSTTSAEKSASKVAEVGDDFLGDFVVGERVWVNGVKPGVIQYLGETQFAPGQWAGVVLDDPVGKNDGSVGGVRYFECQPLQGIFTRPSKLTRQPVAEGSGSDGPSVDSLTAQNLSLHSGTATPPLSSRVIPLRESVLNSAMKTGNESGSNLSDSGSVKKGEKDLRLGDRVLVGGTKTGVVRYVGETDFAKGEWCGVELDEPLGKNDGAVAGTRYFQCPPKFGLFAPIHKVIRIGFPSTSPAKAKKSKRMAMGVSALTHSPSSSSISSVSSVASSVGGRPSRSGLLTETSSRYARKISGTTALQEALKEKQQHIEQLLAERDLERAEVAKATSHICEVEKEIAIMKAQHEQYVTEAEGNLQRARTLVDVMQKEKIELLNQLEEEKRKVEDLQFRVEEESITKGDLELTTVAEKSRILQLEEELSLRRSEVDELRQCLRSSHQADTPEHNLGLQSEALRLRDQLLSANKEHQKESSQLKEKYEKTLKKYQQEMEKLKSVNEKYSQEIVDLKHKVQQATNENMGLMDNWKSKLDTLASDHQKSLEDLKATLNTGPDTQHKEIVELKAVVESIKMEHQLELENLKAKHDIETAVHIKEKESLKLKLQEAVDEVEKSNSNWKMQLETKSNQHLLELQDVKDKCRDAELRVLELEKLHGEYTDQTEAIAFLKEQISLAEKKMLDYETLQKTEAQSKQEIHRLQEKVLVLENKLQSMEALHPSQHANMIETNDISEEKIKMKQTMEDLQDKLSKRDKEVSSLVSQTETLRAQVSALENKCKTAEKKADTVLKEKKRLESELEALTKKTHDASGQLVLISQELLKKERSLNELRALLLEANRHSPGPERDLSREVHKAEWRLKEQKLKDDIKGLREKLVVLDKEKSVSDQRRYSLIDPSSESEVIRLQHRLVSTEDVLRNALEQGHQMEKLMEAMRLSSEKTQVEHQQSLHRLLSPQVCPEQPPGILACAVEGDGVSWDP</sequence>
<gene>
    <name evidence="9" type="primary">LOC101873643</name>
</gene>
<evidence type="ECO:0000256" key="7">
    <source>
        <dbReference type="SAM" id="Coils"/>
    </source>
</evidence>
<feature type="compositionally biased region" description="Low complexity" evidence="8">
    <location>
        <begin position="305"/>
        <end position="329"/>
    </location>
</feature>
<evidence type="ECO:0000256" key="5">
    <source>
        <dbReference type="ARBA" id="ARBA00023054"/>
    </source>
</evidence>
<keyword evidence="5 7" id="KW-0175">Coiled coil</keyword>
<feature type="compositionally biased region" description="Low complexity" evidence="8">
    <location>
        <begin position="46"/>
        <end position="56"/>
    </location>
</feature>
<name>A0A8V5GLD4_MELUD</name>
<dbReference type="PROSITE" id="PS00845">
    <property type="entry name" value="CAP_GLY_1"/>
    <property type="match status" value="2"/>
</dbReference>
<feature type="region of interest" description="Disordered" evidence="8">
    <location>
        <begin position="285"/>
        <end position="330"/>
    </location>
</feature>
<evidence type="ECO:0000313" key="10">
    <source>
        <dbReference type="Proteomes" id="UP000694405"/>
    </source>
</evidence>
<dbReference type="GO" id="GO:0005938">
    <property type="term" value="C:cell cortex"/>
    <property type="evidence" value="ECO:0007669"/>
    <property type="project" value="TreeGrafter"/>
</dbReference>
<feature type="coiled-coil region" evidence="7">
    <location>
        <begin position="505"/>
        <end position="571"/>
    </location>
</feature>
<dbReference type="SUPFAM" id="SSF74924">
    <property type="entry name" value="Cap-Gly domain"/>
    <property type="match status" value="2"/>
</dbReference>
<dbReference type="AlphaFoldDB" id="A0A8V5GLD4"/>
<evidence type="ECO:0000256" key="8">
    <source>
        <dbReference type="SAM" id="MobiDB-lite"/>
    </source>
</evidence>
<dbReference type="SMART" id="SM01052">
    <property type="entry name" value="CAP_GLY"/>
    <property type="match status" value="2"/>
</dbReference>
<evidence type="ECO:0000256" key="4">
    <source>
        <dbReference type="ARBA" id="ARBA00022737"/>
    </source>
</evidence>
<dbReference type="PANTHER" id="PTHR18916:SF10">
    <property type="entry name" value="CAP-GLY DOMAIN-CONTAINING LINKER PROTEIN 2"/>
    <property type="match status" value="1"/>
</dbReference>
<keyword evidence="2" id="KW-0963">Cytoplasm</keyword>
<keyword evidence="4" id="KW-0677">Repeat</keyword>
<dbReference type="InterPro" id="IPR000938">
    <property type="entry name" value="CAP-Gly_domain"/>
</dbReference>
<accession>A0A8V5GLD4</accession>
<proteinExistence type="predicted"/>